<dbReference type="AlphaFoldDB" id="A0AA88P569"/>
<proteinExistence type="predicted"/>
<dbReference type="GO" id="GO:0008194">
    <property type="term" value="F:UDP-glycosyltransferase activity"/>
    <property type="evidence" value="ECO:0007669"/>
    <property type="project" value="InterPro"/>
</dbReference>
<dbReference type="Proteomes" id="UP001187343">
    <property type="component" value="Unassembled WGS sequence"/>
</dbReference>
<reference evidence="2" key="1">
    <citation type="submission" date="2023-08" db="EMBL/GenBank/DDBJ databases">
        <title>Chromosome-level Genome Assembly of mud carp (Cirrhinus molitorella).</title>
        <authorList>
            <person name="Liu H."/>
        </authorList>
    </citation>
    <scope>NUCLEOTIDE SEQUENCE</scope>
    <source>
        <strain evidence="2">Prfri</strain>
        <tissue evidence="2">Muscle</tissue>
    </source>
</reference>
<comment type="caution">
    <text evidence="2">The sequence shown here is derived from an EMBL/GenBank/DDBJ whole genome shotgun (WGS) entry which is preliminary data.</text>
</comment>
<protein>
    <submittedName>
        <fullName evidence="2">Uncharacterized protein</fullName>
    </submittedName>
</protein>
<dbReference type="InterPro" id="IPR002213">
    <property type="entry name" value="UDP_glucos_trans"/>
</dbReference>
<name>A0AA88P569_9TELE</name>
<organism evidence="2 3">
    <name type="scientific">Cirrhinus molitorella</name>
    <name type="common">mud carp</name>
    <dbReference type="NCBI Taxonomy" id="172907"/>
    <lineage>
        <taxon>Eukaryota</taxon>
        <taxon>Metazoa</taxon>
        <taxon>Chordata</taxon>
        <taxon>Craniata</taxon>
        <taxon>Vertebrata</taxon>
        <taxon>Euteleostomi</taxon>
        <taxon>Actinopterygii</taxon>
        <taxon>Neopterygii</taxon>
        <taxon>Teleostei</taxon>
        <taxon>Ostariophysi</taxon>
        <taxon>Cypriniformes</taxon>
        <taxon>Cyprinidae</taxon>
        <taxon>Labeoninae</taxon>
        <taxon>Labeonini</taxon>
        <taxon>Cirrhinus</taxon>
    </lineage>
</organism>
<sequence>MKTRGGLADYRSLLLPMPPPAENNKPLESVTSPRRDAHVLLILERGGISCFYSILLESKHNVQINLRLGRTDYDVLEERYCETAGVHASHANSNKQCINNAHFSGITSTRLCKTKVRSGFGTRLTKHSFHKREEERQHKKGAMNVLQSSRCLLLLSILLSTDLSAFAGKVLVFPVEGSHWVNMNLLIEDLHSSGHEVTVVRTTSSC</sequence>
<dbReference type="EMBL" id="JAUYZG010000024">
    <property type="protein sequence ID" value="KAK2870369.1"/>
    <property type="molecule type" value="Genomic_DNA"/>
</dbReference>
<accession>A0AA88P569</accession>
<keyword evidence="1" id="KW-0808">Transferase</keyword>
<keyword evidence="3" id="KW-1185">Reference proteome</keyword>
<dbReference type="Pfam" id="PF00201">
    <property type="entry name" value="UDPGT"/>
    <property type="match status" value="1"/>
</dbReference>
<evidence type="ECO:0000313" key="3">
    <source>
        <dbReference type="Proteomes" id="UP001187343"/>
    </source>
</evidence>
<evidence type="ECO:0000313" key="2">
    <source>
        <dbReference type="EMBL" id="KAK2870369.1"/>
    </source>
</evidence>
<evidence type="ECO:0000256" key="1">
    <source>
        <dbReference type="ARBA" id="ARBA00022679"/>
    </source>
</evidence>
<gene>
    <name evidence="2" type="ORF">Q8A67_024761</name>
</gene>